<evidence type="ECO:0000313" key="3">
    <source>
        <dbReference type="Proteomes" id="UP000294933"/>
    </source>
</evidence>
<feature type="compositionally biased region" description="Pro residues" evidence="1">
    <location>
        <begin position="187"/>
        <end position="203"/>
    </location>
</feature>
<feature type="compositionally biased region" description="Low complexity" evidence="1">
    <location>
        <begin position="232"/>
        <end position="242"/>
    </location>
</feature>
<protein>
    <submittedName>
        <fullName evidence="2">Uncharacterized protein</fullName>
    </submittedName>
</protein>
<feature type="compositionally biased region" description="Basic and acidic residues" evidence="1">
    <location>
        <begin position="19"/>
        <end position="36"/>
    </location>
</feature>
<gene>
    <name evidence="2" type="ORF">BD410DRAFT_780911</name>
</gene>
<feature type="compositionally biased region" description="Polar residues" evidence="1">
    <location>
        <begin position="256"/>
        <end position="269"/>
    </location>
</feature>
<dbReference type="EMBL" id="ML170157">
    <property type="protein sequence ID" value="TDL28412.1"/>
    <property type="molecule type" value="Genomic_DNA"/>
</dbReference>
<reference evidence="2 3" key="1">
    <citation type="submission" date="2018-06" db="EMBL/GenBank/DDBJ databases">
        <title>A transcriptomic atlas of mushroom development highlights an independent origin of complex multicellularity.</title>
        <authorList>
            <consortium name="DOE Joint Genome Institute"/>
            <person name="Krizsan K."/>
            <person name="Almasi E."/>
            <person name="Merenyi Z."/>
            <person name="Sahu N."/>
            <person name="Viragh M."/>
            <person name="Koszo T."/>
            <person name="Mondo S."/>
            <person name="Kiss B."/>
            <person name="Balint B."/>
            <person name="Kues U."/>
            <person name="Barry K."/>
            <person name="Hegedus J.C."/>
            <person name="Henrissat B."/>
            <person name="Johnson J."/>
            <person name="Lipzen A."/>
            <person name="Ohm R."/>
            <person name="Nagy I."/>
            <person name="Pangilinan J."/>
            <person name="Yan J."/>
            <person name="Xiong Y."/>
            <person name="Grigoriev I.V."/>
            <person name="Hibbett D.S."/>
            <person name="Nagy L.G."/>
        </authorList>
    </citation>
    <scope>NUCLEOTIDE SEQUENCE [LARGE SCALE GENOMIC DNA]</scope>
    <source>
        <strain evidence="2 3">SZMC22713</strain>
    </source>
</reference>
<dbReference type="VEuPathDB" id="FungiDB:BD410DRAFT_780911"/>
<feature type="region of interest" description="Disordered" evidence="1">
    <location>
        <begin position="91"/>
        <end position="113"/>
    </location>
</feature>
<feature type="compositionally biased region" description="Pro residues" evidence="1">
    <location>
        <begin position="1"/>
        <end position="10"/>
    </location>
</feature>
<proteinExistence type="predicted"/>
<sequence>MLPPPAPLPEVEPSLDAAYLKKHDRPPTKTVRREDADVAYEFEENQAGPSALSNGAPPPFDDAPPPFFSTIPEASTSSRLPTFLESESEVLVPDDDHPSAPTNLPPHPNRLQVAGEGSLFGFLQVDQYDGHSDEMQRSSTPPPTLEMAQDDADVTGLAGLLTQPAQTLNALDLSLENDGRGDQGDLQPPPPPPMDDPLDPPPSIDSEYRSSASDPPPSIDSDFVAPGGGHMSPPRLGSPSPSRHAEPPPALDNPPTEISRTPVPTTSPSHAPPPYLIPANLEQHQHDSVTHTRPPPYVDFMPSTEP</sequence>
<organism evidence="2 3">
    <name type="scientific">Rickenella mellea</name>
    <dbReference type="NCBI Taxonomy" id="50990"/>
    <lineage>
        <taxon>Eukaryota</taxon>
        <taxon>Fungi</taxon>
        <taxon>Dikarya</taxon>
        <taxon>Basidiomycota</taxon>
        <taxon>Agaricomycotina</taxon>
        <taxon>Agaricomycetes</taxon>
        <taxon>Hymenochaetales</taxon>
        <taxon>Rickenellaceae</taxon>
        <taxon>Rickenella</taxon>
    </lineage>
</organism>
<evidence type="ECO:0000313" key="2">
    <source>
        <dbReference type="EMBL" id="TDL28412.1"/>
    </source>
</evidence>
<feature type="region of interest" description="Disordered" evidence="1">
    <location>
        <begin position="168"/>
        <end position="306"/>
    </location>
</feature>
<accession>A0A4Y7QMY7</accession>
<feature type="region of interest" description="Disordered" evidence="1">
    <location>
        <begin position="125"/>
        <end position="153"/>
    </location>
</feature>
<dbReference type="Proteomes" id="UP000294933">
    <property type="component" value="Unassembled WGS sequence"/>
</dbReference>
<dbReference type="OrthoDB" id="3357813at2759"/>
<evidence type="ECO:0000256" key="1">
    <source>
        <dbReference type="SAM" id="MobiDB-lite"/>
    </source>
</evidence>
<feature type="region of interest" description="Disordered" evidence="1">
    <location>
        <begin position="1"/>
        <end position="79"/>
    </location>
</feature>
<keyword evidence="3" id="KW-1185">Reference proteome</keyword>
<dbReference type="AlphaFoldDB" id="A0A4Y7QMY7"/>
<feature type="compositionally biased region" description="Pro residues" evidence="1">
    <location>
        <begin position="56"/>
        <end position="67"/>
    </location>
</feature>
<dbReference type="STRING" id="50990.A0A4Y7QMY7"/>
<name>A0A4Y7QMY7_9AGAM</name>